<keyword evidence="1" id="KW-1133">Transmembrane helix</keyword>
<feature type="transmembrane region" description="Helical" evidence="1">
    <location>
        <begin position="117"/>
        <end position="138"/>
    </location>
</feature>
<protein>
    <recommendedName>
        <fullName evidence="4">DUF2975 domain-containing protein</fullName>
    </recommendedName>
</protein>
<organism evidence="2 3">
    <name type="scientific">Neokomagataea anthophila</name>
    <dbReference type="NCBI Taxonomy" id="2826925"/>
    <lineage>
        <taxon>Bacteria</taxon>
        <taxon>Pseudomonadati</taxon>
        <taxon>Pseudomonadota</taxon>
        <taxon>Alphaproteobacteria</taxon>
        <taxon>Acetobacterales</taxon>
        <taxon>Acetobacteraceae</taxon>
        <taxon>Neokomagataea</taxon>
    </lineage>
</organism>
<evidence type="ECO:0008006" key="4">
    <source>
        <dbReference type="Google" id="ProtNLM"/>
    </source>
</evidence>
<keyword evidence="1" id="KW-0472">Membrane</keyword>
<feature type="transmembrane region" description="Helical" evidence="1">
    <location>
        <begin position="158"/>
        <end position="176"/>
    </location>
</feature>
<dbReference type="EMBL" id="JAGRQH010000002">
    <property type="protein sequence ID" value="MBR0559089.1"/>
    <property type="molecule type" value="Genomic_DNA"/>
</dbReference>
<feature type="transmembrane region" description="Helical" evidence="1">
    <location>
        <begin position="23"/>
        <end position="47"/>
    </location>
</feature>
<evidence type="ECO:0000313" key="2">
    <source>
        <dbReference type="EMBL" id="MBR0559089.1"/>
    </source>
</evidence>
<dbReference type="RefSeq" id="WP_211680654.1">
    <property type="nucleotide sequence ID" value="NZ_JAGRQH010000002.1"/>
</dbReference>
<evidence type="ECO:0000256" key="1">
    <source>
        <dbReference type="SAM" id="Phobius"/>
    </source>
</evidence>
<proteinExistence type="predicted"/>
<keyword evidence="1" id="KW-0812">Transmembrane</keyword>
<reference evidence="2 3" key="1">
    <citation type="submission" date="2021-04" db="EMBL/GenBank/DDBJ databases">
        <title>The complete genome sequence of Neokomagataea sp. TBRC 2177.</title>
        <authorList>
            <person name="Charoenyingcharoen P."/>
            <person name="Yukphan P."/>
        </authorList>
    </citation>
    <scope>NUCLEOTIDE SEQUENCE [LARGE SCALE GENOMIC DNA]</scope>
    <source>
        <strain evidence="2 3">TBRC 2177</strain>
    </source>
</reference>
<name>A0ABS5E5C8_9PROT</name>
<accession>A0ABS5E5C8</accession>
<gene>
    <name evidence="2" type="ORF">KB213_03310</name>
</gene>
<comment type="caution">
    <text evidence="2">The sequence shown here is derived from an EMBL/GenBank/DDBJ whole genome shotgun (WGS) entry which is preliminary data.</text>
</comment>
<keyword evidence="3" id="KW-1185">Reference proteome</keyword>
<evidence type="ECO:0000313" key="3">
    <source>
        <dbReference type="Proteomes" id="UP000677812"/>
    </source>
</evidence>
<dbReference type="Proteomes" id="UP000677812">
    <property type="component" value="Unassembled WGS sequence"/>
</dbReference>
<sequence>MTVETAAQARIRWAQRLVDVLYYWAYFEIAVLLVVVAGLGVTASGVVHNPPHFLHVSFSAGGHTWVEESRKLLWDVLPSVPRVILEFYMAKTLKTFVSGLKIERLFSQERQKLVHKFAALWVLSFIYSFVLGFLKGFFDYARSSSSTQLSFTVEGSGDLIMFAQQIVFLLVILFLYDAGVQLQKDMDEVI</sequence>